<dbReference type="InterPro" id="IPR050473">
    <property type="entry name" value="A2M/Complement_sys"/>
</dbReference>
<dbReference type="InterPro" id="IPR001599">
    <property type="entry name" value="Macroglobln_a2"/>
</dbReference>
<reference evidence="3 4" key="1">
    <citation type="submission" date="2019-09" db="EMBL/GenBank/DDBJ databases">
        <title>Bird 10,000 Genomes (B10K) Project - Family phase.</title>
        <authorList>
            <person name="Zhang G."/>
        </authorList>
    </citation>
    <scope>NUCLEOTIDE SEQUENCE [LARGE SCALE GENOMIC DNA]</scope>
    <source>
        <strain evidence="3">B10K-DU-029-80</strain>
        <tissue evidence="3">Muscle</tissue>
    </source>
</reference>
<keyword evidence="4" id="KW-1185">Reference proteome</keyword>
<dbReference type="Proteomes" id="UP000565207">
    <property type="component" value="Unassembled WGS sequence"/>
</dbReference>
<evidence type="ECO:0000313" key="3">
    <source>
        <dbReference type="EMBL" id="NWW54478.1"/>
    </source>
</evidence>
<dbReference type="Gene3D" id="2.60.40.10">
    <property type="entry name" value="Immunoglobulins"/>
    <property type="match status" value="1"/>
</dbReference>
<dbReference type="SMART" id="SM01359">
    <property type="entry name" value="A2M_N_2"/>
    <property type="match status" value="1"/>
</dbReference>
<gene>
    <name evidence="3" type="primary">A2m_3</name>
    <name evidence="3" type="ORF">PEDTOR_R04488</name>
</gene>
<dbReference type="Pfam" id="PF07703">
    <property type="entry name" value="A2M_BRD"/>
    <property type="match status" value="1"/>
</dbReference>
<dbReference type="PANTHER" id="PTHR11412:SF165">
    <property type="entry name" value="ALPHA-2-MACROGLOBULIN"/>
    <property type="match status" value="1"/>
</dbReference>
<feature type="non-terminal residue" evidence="3">
    <location>
        <position position="404"/>
    </location>
</feature>
<accession>A0A7K6NZM8</accession>
<feature type="non-terminal residue" evidence="3">
    <location>
        <position position="1"/>
    </location>
</feature>
<evidence type="ECO:0000313" key="4">
    <source>
        <dbReference type="Proteomes" id="UP000565207"/>
    </source>
</evidence>
<evidence type="ECO:0000259" key="2">
    <source>
        <dbReference type="SMART" id="SM01360"/>
    </source>
</evidence>
<dbReference type="PANTHER" id="PTHR11412">
    <property type="entry name" value="MACROGLOBULIN / COMPLEMENT"/>
    <property type="match status" value="1"/>
</dbReference>
<dbReference type="InterPro" id="IPR013783">
    <property type="entry name" value="Ig-like_fold"/>
</dbReference>
<dbReference type="SUPFAM" id="SSF81296">
    <property type="entry name" value="E set domains"/>
    <property type="match status" value="1"/>
</dbReference>
<comment type="caution">
    <text evidence="3">The sequence shown here is derived from an EMBL/GenBank/DDBJ whole genome shotgun (WGS) entry which is preliminary data.</text>
</comment>
<feature type="domain" description="Alpha-2-macroglobulin bait region" evidence="1">
    <location>
        <begin position="1"/>
        <end position="86"/>
    </location>
</feature>
<dbReference type="Gene3D" id="2.60.40.1930">
    <property type="match status" value="1"/>
</dbReference>
<sequence length="404" mass="45120">GTFQLTFLVEPAVAPLARMLVYTTSPSGEVIASSADFQVENCLPNKVRLSFVPKEGLPASNTHLQLHASPRSLCALRAVDKSVLLMKPEDELSPSFVYDLLPLKEIRGYIFKDYYLEEDNVNPCLSLDNIILNGFVYIPISPDGEGDTYDILKELGLKVFTSSRIYKPEICQHYPGHMMERSYSITAMHLLDDFDYEVTDHMAAGNPEETVRKYFPETWIWDIVSVNSEGNADLDVTIPDTITEWKANAFCTSADTGFGLSQTVSFRAFQPFFVELTMPYSVVRGESFMLKATIFNYLTACIRVSVSLAESTNFLATPLEKEEESYCVCVNERKTVAWTVTPRSLGQVEFSVSTEALQNQQPCGNAVTETPEKGQKDTVIRQLMVEPEGTEVETTYNSVLCVSG</sequence>
<dbReference type="InterPro" id="IPR014756">
    <property type="entry name" value="Ig_E-set"/>
</dbReference>
<dbReference type="GO" id="GO:0004866">
    <property type="term" value="F:endopeptidase inhibitor activity"/>
    <property type="evidence" value="ECO:0007669"/>
    <property type="project" value="InterPro"/>
</dbReference>
<dbReference type="SMART" id="SM01360">
    <property type="entry name" value="A2M"/>
    <property type="match status" value="1"/>
</dbReference>
<dbReference type="FunFam" id="2.60.40.10:FF:000312">
    <property type="entry name" value="Alpha-2-macroglobulin like 1"/>
    <property type="match status" value="1"/>
</dbReference>
<proteinExistence type="predicted"/>
<dbReference type="Pfam" id="PF00207">
    <property type="entry name" value="A2M"/>
    <property type="match status" value="1"/>
</dbReference>
<dbReference type="InterPro" id="IPR011625">
    <property type="entry name" value="A2M_N_BRD"/>
</dbReference>
<feature type="domain" description="Alpha-2-macroglobulin" evidence="2">
    <location>
        <begin position="218"/>
        <end position="308"/>
    </location>
</feature>
<dbReference type="Gene3D" id="6.20.50.160">
    <property type="match status" value="1"/>
</dbReference>
<protein>
    <submittedName>
        <fullName evidence="3">A2MG protein</fullName>
    </submittedName>
</protein>
<dbReference type="EMBL" id="VZRU01020016">
    <property type="protein sequence ID" value="NWW54478.1"/>
    <property type="molecule type" value="Genomic_DNA"/>
</dbReference>
<organism evidence="3 4">
    <name type="scientific">Pedionomus torquatus</name>
    <name type="common">Plains-wanderer</name>
    <dbReference type="NCBI Taxonomy" id="227192"/>
    <lineage>
        <taxon>Eukaryota</taxon>
        <taxon>Metazoa</taxon>
        <taxon>Chordata</taxon>
        <taxon>Craniata</taxon>
        <taxon>Vertebrata</taxon>
        <taxon>Euteleostomi</taxon>
        <taxon>Archelosauria</taxon>
        <taxon>Archosauria</taxon>
        <taxon>Dinosauria</taxon>
        <taxon>Saurischia</taxon>
        <taxon>Theropoda</taxon>
        <taxon>Coelurosauria</taxon>
        <taxon>Aves</taxon>
        <taxon>Neognathae</taxon>
        <taxon>Neoaves</taxon>
        <taxon>Charadriiformes</taxon>
        <taxon>Pedionomidae</taxon>
        <taxon>Pedionomus</taxon>
    </lineage>
</organism>
<dbReference type="Gene3D" id="2.20.130.20">
    <property type="match status" value="1"/>
</dbReference>
<name>A0A7K6NZM8_PEDTO</name>
<evidence type="ECO:0000259" key="1">
    <source>
        <dbReference type="SMART" id="SM01359"/>
    </source>
</evidence>
<dbReference type="AlphaFoldDB" id="A0A7K6NZM8"/>